<dbReference type="WBParaSite" id="SMUV_0001034901-mRNA-1">
    <property type="protein sequence ID" value="SMUV_0001034901-mRNA-1"/>
    <property type="gene ID" value="SMUV_0001034901"/>
</dbReference>
<dbReference type="PROSITE" id="PS50850">
    <property type="entry name" value="MFS"/>
    <property type="match status" value="1"/>
</dbReference>
<evidence type="ECO:0000313" key="4">
    <source>
        <dbReference type="Proteomes" id="UP000046393"/>
    </source>
</evidence>
<feature type="transmembrane region" description="Helical" evidence="2">
    <location>
        <begin position="469"/>
        <end position="488"/>
    </location>
</feature>
<organism evidence="4 5">
    <name type="scientific">Syphacia muris</name>
    <dbReference type="NCBI Taxonomy" id="451379"/>
    <lineage>
        <taxon>Eukaryota</taxon>
        <taxon>Metazoa</taxon>
        <taxon>Ecdysozoa</taxon>
        <taxon>Nematoda</taxon>
        <taxon>Chromadorea</taxon>
        <taxon>Rhabditida</taxon>
        <taxon>Spirurina</taxon>
        <taxon>Oxyuridomorpha</taxon>
        <taxon>Oxyuroidea</taxon>
        <taxon>Oxyuridae</taxon>
        <taxon>Syphacia</taxon>
    </lineage>
</organism>
<sequence length="494" mass="54854">MGNKVKQECSPVSQNQESPPYTNILRNRVRFFMMFLLLLCLSAMWSNILSFNIAVLCMHPHRYHNLSITLTVLSNLAYITENGSIPESKIKMKQDMQNYTLSEPNLVEFFNRKVFWYTADDKSKLIGAVAVGAMLGNFPIVWLTGRYQVRTTFGVLGIISGLVTSFIPIAARLGFDYFLIVRAIQGMAFAANFCVIGSFTSKWTYFKQNGMFISVLVAHFQMAPAMTMPIGGYICSTYGWPFVYYAHGIYSLLLFIITILLYRNSPNKHPFVSDAEVSKIATGKQTVSKSEQRQIPYSKILGTAAVWAVWIAAFGASVCSNLIFLMTPTFLHAVLGYQVQHTGFTSAFPPLLQFIIKLASGVASDKIRILSETAKVKVFNSIAFFGSAIFLIVLALLIPNYNSVAICLLIICTGVLGGAAGGLYRSGPIIARHFSPFVTGNISLAITLTILLVPIMVSMLAPDNTVDQWKNVCFVIVMLSLIQIFMLAREQFYC</sequence>
<dbReference type="STRING" id="451379.A0A0N5AZC5"/>
<dbReference type="InterPro" id="IPR036259">
    <property type="entry name" value="MFS_trans_sf"/>
</dbReference>
<feature type="transmembrane region" description="Helical" evidence="2">
    <location>
        <begin position="125"/>
        <end position="145"/>
    </location>
</feature>
<keyword evidence="2" id="KW-0472">Membrane</keyword>
<evidence type="ECO:0000256" key="2">
    <source>
        <dbReference type="SAM" id="Phobius"/>
    </source>
</evidence>
<keyword evidence="4" id="KW-1185">Reference proteome</keyword>
<feature type="transmembrane region" description="Helical" evidence="2">
    <location>
        <begin position="436"/>
        <end position="457"/>
    </location>
</feature>
<keyword evidence="2" id="KW-0812">Transmembrane</keyword>
<feature type="domain" description="Major facilitator superfamily (MFS) profile" evidence="3">
    <location>
        <begin position="67"/>
        <end position="491"/>
    </location>
</feature>
<feature type="transmembrane region" description="Helical" evidence="2">
    <location>
        <begin position="376"/>
        <end position="397"/>
    </location>
</feature>
<evidence type="ECO:0000259" key="3">
    <source>
        <dbReference type="PROSITE" id="PS50850"/>
    </source>
</evidence>
<dbReference type="Gene3D" id="1.20.1250.20">
    <property type="entry name" value="MFS general substrate transporter like domains"/>
    <property type="match status" value="2"/>
</dbReference>
<dbReference type="InterPro" id="IPR020846">
    <property type="entry name" value="MFS_dom"/>
</dbReference>
<proteinExistence type="predicted"/>
<feature type="transmembrane region" description="Helical" evidence="2">
    <location>
        <begin position="403"/>
        <end position="424"/>
    </location>
</feature>
<evidence type="ECO:0000256" key="1">
    <source>
        <dbReference type="ARBA" id="ARBA00004141"/>
    </source>
</evidence>
<dbReference type="PANTHER" id="PTHR45757">
    <property type="entry name" value="PROTEIN CBG23364-RELATED"/>
    <property type="match status" value="1"/>
</dbReference>
<name>A0A0N5AZC5_9BILA</name>
<feature type="transmembrane region" description="Helical" evidence="2">
    <location>
        <begin position="31"/>
        <end position="56"/>
    </location>
</feature>
<feature type="transmembrane region" description="Helical" evidence="2">
    <location>
        <begin position="211"/>
        <end position="230"/>
    </location>
</feature>
<dbReference type="InterPro" id="IPR011701">
    <property type="entry name" value="MFS"/>
</dbReference>
<dbReference type="Pfam" id="PF07690">
    <property type="entry name" value="MFS_1"/>
    <property type="match status" value="1"/>
</dbReference>
<reference evidence="5" key="1">
    <citation type="submission" date="2016-04" db="UniProtKB">
        <authorList>
            <consortium name="WormBaseParasite"/>
        </authorList>
    </citation>
    <scope>IDENTIFICATION</scope>
</reference>
<feature type="transmembrane region" description="Helical" evidence="2">
    <location>
        <begin position="300"/>
        <end position="324"/>
    </location>
</feature>
<accession>A0A0N5AZC5</accession>
<comment type="subcellular location">
    <subcellularLocation>
        <location evidence="1">Membrane</location>
        <topology evidence="1">Multi-pass membrane protein</topology>
    </subcellularLocation>
</comment>
<dbReference type="PANTHER" id="PTHR45757:SF23">
    <property type="entry name" value="MAJOR FACILITATOR SUPERFAMILY (MFS) PROFILE DOMAIN-CONTAINING PROTEIN"/>
    <property type="match status" value="1"/>
</dbReference>
<feature type="transmembrane region" description="Helical" evidence="2">
    <location>
        <begin position="344"/>
        <end position="364"/>
    </location>
</feature>
<dbReference type="GO" id="GO:0016020">
    <property type="term" value="C:membrane"/>
    <property type="evidence" value="ECO:0007669"/>
    <property type="project" value="UniProtKB-SubCell"/>
</dbReference>
<dbReference type="Proteomes" id="UP000046393">
    <property type="component" value="Unplaced"/>
</dbReference>
<keyword evidence="2" id="KW-1133">Transmembrane helix</keyword>
<protein>
    <submittedName>
        <fullName evidence="5">MFS domain-containing protein</fullName>
    </submittedName>
</protein>
<dbReference type="GO" id="GO:0022857">
    <property type="term" value="F:transmembrane transporter activity"/>
    <property type="evidence" value="ECO:0007669"/>
    <property type="project" value="InterPro"/>
</dbReference>
<feature type="transmembrane region" description="Helical" evidence="2">
    <location>
        <begin position="177"/>
        <end position="199"/>
    </location>
</feature>
<dbReference type="SUPFAM" id="SSF103473">
    <property type="entry name" value="MFS general substrate transporter"/>
    <property type="match status" value="1"/>
</dbReference>
<evidence type="ECO:0000313" key="5">
    <source>
        <dbReference type="WBParaSite" id="SMUV_0001034901-mRNA-1"/>
    </source>
</evidence>
<dbReference type="AlphaFoldDB" id="A0A0N5AZC5"/>
<feature type="transmembrane region" description="Helical" evidence="2">
    <location>
        <begin position="242"/>
        <end position="262"/>
    </location>
</feature>
<feature type="transmembrane region" description="Helical" evidence="2">
    <location>
        <begin position="152"/>
        <end position="171"/>
    </location>
</feature>